<dbReference type="Proteomes" id="UP000663859">
    <property type="component" value="Unassembled WGS sequence"/>
</dbReference>
<dbReference type="Gene3D" id="3.40.50.620">
    <property type="entry name" value="HUPs"/>
    <property type="match status" value="1"/>
</dbReference>
<feature type="domain" description="UspA" evidence="2">
    <location>
        <begin position="1"/>
        <end position="132"/>
    </location>
</feature>
<comment type="caution">
    <text evidence="3">The sequence shown here is derived from an EMBL/GenBank/DDBJ whole genome shotgun (WGS) entry which is preliminary data.</text>
</comment>
<dbReference type="RefSeq" id="WP_268905644.1">
    <property type="nucleotide sequence ID" value="NZ_CAJNOB010000039.1"/>
</dbReference>
<dbReference type="PANTHER" id="PTHR46268:SF6">
    <property type="entry name" value="UNIVERSAL STRESS PROTEIN UP12"/>
    <property type="match status" value="1"/>
</dbReference>
<keyword evidence="4" id="KW-1185">Reference proteome</keyword>
<sequence>MFRHILVGYDGSTMAEHALLLAAAIAERFGSQLSVLSVIHPPGSDQDIEFEVERQKLSESLNDVAARLQRRGLLVVTELVEGDPAEELLRWANRHQVDLLVVGRRGLSRWEYWVLGSISEHVIRHARCPVLVAEPVAMAKDTGSSQT</sequence>
<dbReference type="PANTHER" id="PTHR46268">
    <property type="entry name" value="STRESS RESPONSE PROTEIN NHAX"/>
    <property type="match status" value="1"/>
</dbReference>
<organism evidence="3 4">
    <name type="scientific">Candidatus Methylacidithermus pantelleriae</name>
    <dbReference type="NCBI Taxonomy" id="2744239"/>
    <lineage>
        <taxon>Bacteria</taxon>
        <taxon>Pseudomonadati</taxon>
        <taxon>Verrucomicrobiota</taxon>
        <taxon>Methylacidiphilae</taxon>
        <taxon>Methylacidiphilales</taxon>
        <taxon>Methylacidiphilaceae</taxon>
        <taxon>Candidatus Methylacidithermus</taxon>
    </lineage>
</organism>
<dbReference type="SUPFAM" id="SSF52402">
    <property type="entry name" value="Adenine nucleotide alpha hydrolases-like"/>
    <property type="match status" value="1"/>
</dbReference>
<name>A0A8J2BVB1_9BACT</name>
<evidence type="ECO:0000259" key="2">
    <source>
        <dbReference type="Pfam" id="PF00582"/>
    </source>
</evidence>
<dbReference type="CDD" id="cd00293">
    <property type="entry name" value="USP-like"/>
    <property type="match status" value="1"/>
</dbReference>
<dbReference type="InterPro" id="IPR006016">
    <property type="entry name" value="UspA"/>
</dbReference>
<dbReference type="PRINTS" id="PR01438">
    <property type="entry name" value="UNVRSLSTRESS"/>
</dbReference>
<accession>A0A8J2BVB1</accession>
<evidence type="ECO:0000256" key="1">
    <source>
        <dbReference type="ARBA" id="ARBA00008791"/>
    </source>
</evidence>
<dbReference type="EMBL" id="CAJNOB010000039">
    <property type="protein sequence ID" value="CAF0701926.1"/>
    <property type="molecule type" value="Genomic_DNA"/>
</dbReference>
<evidence type="ECO:0000313" key="4">
    <source>
        <dbReference type="Proteomes" id="UP000663859"/>
    </source>
</evidence>
<dbReference type="AlphaFoldDB" id="A0A8J2BVB1"/>
<comment type="similarity">
    <text evidence="1">Belongs to the universal stress protein A family.</text>
</comment>
<reference evidence="3" key="1">
    <citation type="submission" date="2021-02" db="EMBL/GenBank/DDBJ databases">
        <authorList>
            <person name="Cremers G."/>
            <person name="Picone N."/>
        </authorList>
    </citation>
    <scope>NUCLEOTIDE SEQUENCE</scope>
    <source>
        <strain evidence="3">PQ17</strain>
    </source>
</reference>
<dbReference type="Pfam" id="PF00582">
    <property type="entry name" value="Usp"/>
    <property type="match status" value="1"/>
</dbReference>
<gene>
    <name evidence="3" type="primary">uspA</name>
    <name evidence="3" type="ORF">MPNT_440004</name>
</gene>
<dbReference type="InterPro" id="IPR006015">
    <property type="entry name" value="Universal_stress_UspA"/>
</dbReference>
<proteinExistence type="inferred from homology"/>
<dbReference type="InterPro" id="IPR014729">
    <property type="entry name" value="Rossmann-like_a/b/a_fold"/>
</dbReference>
<protein>
    <submittedName>
        <fullName evidence="3">Nucleotide-binding protein, UspA family</fullName>
    </submittedName>
</protein>
<evidence type="ECO:0000313" key="3">
    <source>
        <dbReference type="EMBL" id="CAF0701926.1"/>
    </source>
</evidence>